<dbReference type="SMART" id="SM00345">
    <property type="entry name" value="HTH_GNTR"/>
    <property type="match status" value="1"/>
</dbReference>
<dbReference type="Proteomes" id="UP001369736">
    <property type="component" value="Unassembled WGS sequence"/>
</dbReference>
<evidence type="ECO:0000313" key="6">
    <source>
        <dbReference type="Proteomes" id="UP001369736"/>
    </source>
</evidence>
<evidence type="ECO:0000259" key="4">
    <source>
        <dbReference type="PROSITE" id="PS50949"/>
    </source>
</evidence>
<name>A0ABU8MFK1_9PSEU</name>
<feature type="domain" description="HTH gntR-type" evidence="4">
    <location>
        <begin position="1"/>
        <end position="63"/>
    </location>
</feature>
<reference evidence="5 6" key="1">
    <citation type="submission" date="2024-03" db="EMBL/GenBank/DDBJ databases">
        <title>Actinomycetospora sp. OC33-EN07, a novel actinomycete isolated from wild orchid (Aerides multiflora).</title>
        <authorList>
            <person name="Suriyachadkun C."/>
        </authorList>
    </citation>
    <scope>NUCLEOTIDE SEQUENCE [LARGE SCALE GENOMIC DNA]</scope>
    <source>
        <strain evidence="5 6">OC33-EN07</strain>
    </source>
</reference>
<dbReference type="SUPFAM" id="SSF46785">
    <property type="entry name" value="Winged helix' DNA-binding domain"/>
    <property type="match status" value="1"/>
</dbReference>
<keyword evidence="2" id="KW-0238">DNA-binding</keyword>
<dbReference type="PROSITE" id="PS50949">
    <property type="entry name" value="HTH_GNTR"/>
    <property type="match status" value="1"/>
</dbReference>
<dbReference type="RefSeq" id="WP_337707484.1">
    <property type="nucleotide sequence ID" value="NZ_JBBEGM010000031.1"/>
</dbReference>
<dbReference type="EMBL" id="JBBEGM010000031">
    <property type="protein sequence ID" value="MEJ2866105.1"/>
    <property type="molecule type" value="Genomic_DNA"/>
</dbReference>
<dbReference type="InterPro" id="IPR000524">
    <property type="entry name" value="Tscrpt_reg_HTH_GntR"/>
</dbReference>
<dbReference type="Pfam" id="PF07702">
    <property type="entry name" value="UTRA"/>
    <property type="match status" value="1"/>
</dbReference>
<dbReference type="InterPro" id="IPR036390">
    <property type="entry name" value="WH_DNA-bd_sf"/>
</dbReference>
<dbReference type="SUPFAM" id="SSF64288">
    <property type="entry name" value="Chorismate lyase-like"/>
    <property type="match status" value="1"/>
</dbReference>
<dbReference type="CDD" id="cd07377">
    <property type="entry name" value="WHTH_GntR"/>
    <property type="match status" value="1"/>
</dbReference>
<sequence>MAADLRQRIRSGALAPGDPIPSVRDLVDEWHTSRISVGRALGLLKAEGLIESRVGARTTVVERDGRPWVSSPQDHVERVVSGATIYRENERSEIYEAGSITTANVGGAILNAIGSVVPDPSIPSEVTRVIKRARRMYQDDRLVGICTTWYAEPYIVQQRPDGPQFAERLASVDERFHGGTLGYLERLCNVEYTHTVERVAVRPAPVGVARQLGVAPGESLLWVLSTNFAGEAALQAEEWFRYPDDEGVAYRY</sequence>
<keyword evidence="1" id="KW-0805">Transcription regulation</keyword>
<dbReference type="Pfam" id="PF00392">
    <property type="entry name" value="GntR"/>
    <property type="match status" value="1"/>
</dbReference>
<gene>
    <name evidence="5" type="ORF">WCD58_33480</name>
</gene>
<accession>A0ABU8MFK1</accession>
<dbReference type="InterPro" id="IPR028978">
    <property type="entry name" value="Chorismate_lyase_/UTRA_dom_sf"/>
</dbReference>
<dbReference type="InterPro" id="IPR050679">
    <property type="entry name" value="Bact_HTH_transcr_reg"/>
</dbReference>
<proteinExistence type="predicted"/>
<evidence type="ECO:0000256" key="2">
    <source>
        <dbReference type="ARBA" id="ARBA00023125"/>
    </source>
</evidence>
<protein>
    <submittedName>
        <fullName evidence="5">GntR family transcriptional regulator</fullName>
    </submittedName>
</protein>
<dbReference type="PANTHER" id="PTHR44846:SF17">
    <property type="entry name" value="GNTR-FAMILY TRANSCRIPTIONAL REGULATOR"/>
    <property type="match status" value="1"/>
</dbReference>
<evidence type="ECO:0000256" key="3">
    <source>
        <dbReference type="ARBA" id="ARBA00023163"/>
    </source>
</evidence>
<dbReference type="Gene3D" id="3.40.1410.10">
    <property type="entry name" value="Chorismate lyase-like"/>
    <property type="match status" value="1"/>
</dbReference>
<dbReference type="Gene3D" id="1.10.10.10">
    <property type="entry name" value="Winged helix-like DNA-binding domain superfamily/Winged helix DNA-binding domain"/>
    <property type="match status" value="1"/>
</dbReference>
<dbReference type="InterPro" id="IPR011663">
    <property type="entry name" value="UTRA"/>
</dbReference>
<evidence type="ECO:0000313" key="5">
    <source>
        <dbReference type="EMBL" id="MEJ2866105.1"/>
    </source>
</evidence>
<keyword evidence="3" id="KW-0804">Transcription</keyword>
<evidence type="ECO:0000256" key="1">
    <source>
        <dbReference type="ARBA" id="ARBA00023015"/>
    </source>
</evidence>
<keyword evidence="6" id="KW-1185">Reference proteome</keyword>
<organism evidence="5 6">
    <name type="scientific">Actinomycetospora flava</name>
    <dbReference type="NCBI Taxonomy" id="3129232"/>
    <lineage>
        <taxon>Bacteria</taxon>
        <taxon>Bacillati</taxon>
        <taxon>Actinomycetota</taxon>
        <taxon>Actinomycetes</taxon>
        <taxon>Pseudonocardiales</taxon>
        <taxon>Pseudonocardiaceae</taxon>
        <taxon>Actinomycetospora</taxon>
    </lineage>
</organism>
<dbReference type="InterPro" id="IPR036388">
    <property type="entry name" value="WH-like_DNA-bd_sf"/>
</dbReference>
<comment type="caution">
    <text evidence="5">The sequence shown here is derived from an EMBL/GenBank/DDBJ whole genome shotgun (WGS) entry which is preliminary data.</text>
</comment>
<dbReference type="PRINTS" id="PR00035">
    <property type="entry name" value="HTHGNTR"/>
</dbReference>
<dbReference type="PANTHER" id="PTHR44846">
    <property type="entry name" value="MANNOSYL-D-GLYCERATE TRANSPORT/METABOLISM SYSTEM REPRESSOR MNGR-RELATED"/>
    <property type="match status" value="1"/>
</dbReference>